<evidence type="ECO:0000259" key="5">
    <source>
        <dbReference type="PROSITE" id="PS50280"/>
    </source>
</evidence>
<evidence type="ECO:0000256" key="4">
    <source>
        <dbReference type="ARBA" id="ARBA00022833"/>
    </source>
</evidence>
<dbReference type="InterPro" id="IPR001214">
    <property type="entry name" value="SET_dom"/>
</dbReference>
<accession>D3BDR6</accession>
<evidence type="ECO:0000313" key="7">
    <source>
        <dbReference type="Proteomes" id="UP000001396"/>
    </source>
</evidence>
<dbReference type="STRING" id="670386.D3BDR6"/>
<dbReference type="Gene3D" id="6.10.140.2220">
    <property type="match status" value="1"/>
</dbReference>
<dbReference type="Proteomes" id="UP000001396">
    <property type="component" value="Unassembled WGS sequence"/>
</dbReference>
<keyword evidence="4" id="KW-0862">Zinc</keyword>
<sequence>MASKKKIDVIPKSVLSGKKRDVKEVQHLISSWGCHELEVQESPLGGLGCFAGKDYEAQDYVARDISPAADVMDMNLGNRVCCKCYSVIRNPRGPRGCERCGKQSYCDKFCSTEDSQHLLECDLLDALERRVKAKPTRSVLLLARCLLARQSILKRSDDNDDDDDEGNNANFIDYLINHKDKYSKEDKESRVGLSTMAGSFLTKKPINQVLQSEIDVLYDALCSINCNAFTIIDCVSGVLLGTGLYPGLTFINHSCDPNLQVTQIGKILTLKAVRPIKKGEEFTISYIDRTEGAIQRNEELMETFFFECQCHKCASVRSEKRNDFYFVCKDPSCKGRVDFYDQENLSVDAKCMVCSKGFDDHGYALNGIRKSIHDDLMKIIQECYKSQRLNIAKLLPVTDRLFQYIHYGDSATNQLIKDILIFYEEKKPAPKATPEETEMIKKLILRVYQFYKHHFGESHPDTAKAKSNYLISIGKLDEAKPLQESYVLILNSSTLI</sequence>
<dbReference type="RefSeq" id="XP_020432167.1">
    <property type="nucleotide sequence ID" value="XM_020577719.1"/>
</dbReference>
<dbReference type="InterPro" id="IPR050869">
    <property type="entry name" value="H3K4_H4K5_MeTrfase"/>
</dbReference>
<dbReference type="AlphaFoldDB" id="D3BDR6"/>
<comment type="function">
    <text evidence="1">Probable methyltransferase.</text>
</comment>
<dbReference type="Gene3D" id="1.10.220.160">
    <property type="match status" value="1"/>
</dbReference>
<evidence type="ECO:0000256" key="3">
    <source>
        <dbReference type="ARBA" id="ARBA00022771"/>
    </source>
</evidence>
<organism evidence="6 7">
    <name type="scientific">Heterostelium pallidum (strain ATCC 26659 / Pp 5 / PN500)</name>
    <name type="common">Cellular slime mold</name>
    <name type="synonym">Polysphondylium pallidum</name>
    <dbReference type="NCBI Taxonomy" id="670386"/>
    <lineage>
        <taxon>Eukaryota</taxon>
        <taxon>Amoebozoa</taxon>
        <taxon>Evosea</taxon>
        <taxon>Eumycetozoa</taxon>
        <taxon>Dictyostelia</taxon>
        <taxon>Acytosteliales</taxon>
        <taxon>Acytosteliaceae</taxon>
        <taxon>Heterostelium</taxon>
    </lineage>
</organism>
<protein>
    <submittedName>
        <fullName evidence="6">SET domain-containing protein</fullName>
    </submittedName>
</protein>
<gene>
    <name evidence="6" type="ORF">PPL_06868</name>
</gene>
<dbReference type="PROSITE" id="PS01360">
    <property type="entry name" value="ZF_MYND_1"/>
    <property type="match status" value="1"/>
</dbReference>
<evidence type="ECO:0000313" key="6">
    <source>
        <dbReference type="EMBL" id="EFA80047.1"/>
    </source>
</evidence>
<comment type="caution">
    <text evidence="6">The sequence shown here is derived from an EMBL/GenBank/DDBJ whole genome shotgun (WGS) entry which is preliminary data.</text>
</comment>
<feature type="domain" description="SET" evidence="5">
    <location>
        <begin position="35"/>
        <end position="287"/>
    </location>
</feature>
<dbReference type="PANTHER" id="PTHR12197">
    <property type="entry name" value="HISTONE-LYSINE N-METHYLTRANSFERASE SMYD"/>
    <property type="match status" value="1"/>
</dbReference>
<name>D3BDR6_HETP5</name>
<dbReference type="SUPFAM" id="SSF82199">
    <property type="entry name" value="SET domain"/>
    <property type="match status" value="1"/>
</dbReference>
<proteinExistence type="predicted"/>
<reference evidence="6 7" key="1">
    <citation type="journal article" date="2011" name="Genome Res.">
        <title>Phylogeny-wide analysis of social amoeba genomes highlights ancient origins for complex intercellular communication.</title>
        <authorList>
            <person name="Heidel A.J."/>
            <person name="Lawal H.M."/>
            <person name="Felder M."/>
            <person name="Schilde C."/>
            <person name="Helps N.R."/>
            <person name="Tunggal B."/>
            <person name="Rivero F."/>
            <person name="John U."/>
            <person name="Schleicher M."/>
            <person name="Eichinger L."/>
            <person name="Platzer M."/>
            <person name="Noegel A.A."/>
            <person name="Schaap P."/>
            <person name="Gloeckner G."/>
        </authorList>
    </citation>
    <scope>NUCLEOTIDE SEQUENCE [LARGE SCALE GENOMIC DNA]</scope>
    <source>
        <strain evidence="7">ATCC 26659 / Pp 5 / PN500</strain>
    </source>
</reference>
<dbReference type="EMBL" id="ADBJ01000031">
    <property type="protein sequence ID" value="EFA80047.1"/>
    <property type="molecule type" value="Genomic_DNA"/>
</dbReference>
<dbReference type="PANTHER" id="PTHR12197:SF294">
    <property type="entry name" value="POTENTIAL PROTEIN LYSINE METHYLTRANSFERASE SET6"/>
    <property type="match status" value="1"/>
</dbReference>
<dbReference type="InterPro" id="IPR002893">
    <property type="entry name" value="Znf_MYND"/>
</dbReference>
<dbReference type="InParanoid" id="D3BDR6"/>
<dbReference type="Pfam" id="PF00856">
    <property type="entry name" value="SET"/>
    <property type="match status" value="1"/>
</dbReference>
<keyword evidence="7" id="KW-1185">Reference proteome</keyword>
<evidence type="ECO:0000256" key="1">
    <source>
        <dbReference type="ARBA" id="ARBA00004038"/>
    </source>
</evidence>
<keyword evidence="2" id="KW-0479">Metal-binding</keyword>
<dbReference type="GO" id="GO:0008270">
    <property type="term" value="F:zinc ion binding"/>
    <property type="evidence" value="ECO:0007669"/>
    <property type="project" value="UniProtKB-KW"/>
</dbReference>
<dbReference type="GO" id="GO:0005634">
    <property type="term" value="C:nucleus"/>
    <property type="evidence" value="ECO:0007669"/>
    <property type="project" value="TreeGrafter"/>
</dbReference>
<evidence type="ECO:0000256" key="2">
    <source>
        <dbReference type="ARBA" id="ARBA00022723"/>
    </source>
</evidence>
<keyword evidence="3" id="KW-0863">Zinc-finger</keyword>
<dbReference type="InterPro" id="IPR046341">
    <property type="entry name" value="SET_dom_sf"/>
</dbReference>
<dbReference type="SMART" id="SM00317">
    <property type="entry name" value="SET"/>
    <property type="match status" value="1"/>
</dbReference>
<dbReference type="PROSITE" id="PS50280">
    <property type="entry name" value="SET"/>
    <property type="match status" value="1"/>
</dbReference>
<dbReference type="GeneID" id="31362349"/>
<dbReference type="Gene3D" id="2.170.270.10">
    <property type="entry name" value="SET domain"/>
    <property type="match status" value="1"/>
</dbReference>